<evidence type="ECO:0000259" key="1">
    <source>
        <dbReference type="Pfam" id="PF00271"/>
    </source>
</evidence>
<reference evidence="2" key="1">
    <citation type="submission" date="2021-04" db="EMBL/GenBank/DDBJ databases">
        <authorList>
            <person name="Tunstrom K."/>
        </authorList>
    </citation>
    <scope>NUCLEOTIDE SEQUENCE</scope>
</reference>
<feature type="domain" description="Helicase C-terminal" evidence="1">
    <location>
        <begin position="4"/>
        <end position="31"/>
    </location>
</feature>
<organism evidence="2 3">
    <name type="scientific">Parnassius apollo</name>
    <name type="common">Apollo butterfly</name>
    <name type="synonym">Papilio apollo</name>
    <dbReference type="NCBI Taxonomy" id="110799"/>
    <lineage>
        <taxon>Eukaryota</taxon>
        <taxon>Metazoa</taxon>
        <taxon>Ecdysozoa</taxon>
        <taxon>Arthropoda</taxon>
        <taxon>Hexapoda</taxon>
        <taxon>Insecta</taxon>
        <taxon>Pterygota</taxon>
        <taxon>Neoptera</taxon>
        <taxon>Endopterygota</taxon>
        <taxon>Lepidoptera</taxon>
        <taxon>Glossata</taxon>
        <taxon>Ditrysia</taxon>
        <taxon>Papilionoidea</taxon>
        <taxon>Papilionidae</taxon>
        <taxon>Parnassiinae</taxon>
        <taxon>Parnassini</taxon>
        <taxon>Parnassius</taxon>
        <taxon>Parnassius</taxon>
    </lineage>
</organism>
<accession>A0A8S3X632</accession>
<protein>
    <submittedName>
        <fullName evidence="2">(apollo) hypothetical protein</fullName>
    </submittedName>
</protein>
<comment type="caution">
    <text evidence="2">The sequence shown here is derived from an EMBL/GenBank/DDBJ whole genome shotgun (WGS) entry which is preliminary data.</text>
</comment>
<dbReference type="InterPro" id="IPR001650">
    <property type="entry name" value="Helicase_C-like"/>
</dbReference>
<dbReference type="EMBL" id="CAJQZP010000937">
    <property type="protein sequence ID" value="CAG4999461.1"/>
    <property type="molecule type" value="Genomic_DNA"/>
</dbReference>
<evidence type="ECO:0000313" key="3">
    <source>
        <dbReference type="Proteomes" id="UP000691718"/>
    </source>
</evidence>
<proteinExistence type="predicted"/>
<name>A0A8S3X632_PARAO</name>
<keyword evidence="3" id="KW-1185">Reference proteome</keyword>
<gene>
    <name evidence="2" type="ORF">PAPOLLO_LOCUS13544</name>
</gene>
<sequence>MLSTTRHIINYDFPLYTADYIHRCGRTGRIGSAQDCAVTNFVAWPREIQLVQKIETSVRRNVDLPNVNANIRRQIEDRIARMTAAGI</sequence>
<dbReference type="Proteomes" id="UP000691718">
    <property type="component" value="Unassembled WGS sequence"/>
</dbReference>
<evidence type="ECO:0000313" key="2">
    <source>
        <dbReference type="EMBL" id="CAG4999461.1"/>
    </source>
</evidence>
<dbReference type="OrthoDB" id="10256233at2759"/>
<dbReference type="AlphaFoldDB" id="A0A8S3X632"/>
<dbReference type="Pfam" id="PF00271">
    <property type="entry name" value="Helicase_C"/>
    <property type="match status" value="1"/>
</dbReference>